<dbReference type="SUPFAM" id="SSF46689">
    <property type="entry name" value="Homeodomain-like"/>
    <property type="match status" value="2"/>
</dbReference>
<gene>
    <name evidence="6" type="ORF">ACFPYJ_13745</name>
</gene>
<dbReference type="SUPFAM" id="SSF51215">
    <property type="entry name" value="Regulatory protein AraC"/>
    <property type="match status" value="1"/>
</dbReference>
<dbReference type="InterPro" id="IPR037923">
    <property type="entry name" value="HTH-like"/>
</dbReference>
<dbReference type="EMBL" id="JBHSOW010000046">
    <property type="protein sequence ID" value="MFC5650169.1"/>
    <property type="molecule type" value="Genomic_DNA"/>
</dbReference>
<dbReference type="Pfam" id="PF12833">
    <property type="entry name" value="HTH_18"/>
    <property type="match status" value="1"/>
</dbReference>
<proteinExistence type="predicted"/>
<protein>
    <submittedName>
        <fullName evidence="6">Helix-turn-helix domain-containing protein</fullName>
    </submittedName>
</protein>
<keyword evidence="1" id="KW-0805">Transcription regulation</keyword>
<accession>A0ABW0VZH1</accession>
<evidence type="ECO:0000256" key="2">
    <source>
        <dbReference type="ARBA" id="ARBA00023125"/>
    </source>
</evidence>
<dbReference type="Gene3D" id="1.10.10.60">
    <property type="entry name" value="Homeodomain-like"/>
    <property type="match status" value="2"/>
</dbReference>
<evidence type="ECO:0000313" key="6">
    <source>
        <dbReference type="EMBL" id="MFC5650169.1"/>
    </source>
</evidence>
<dbReference type="InterPro" id="IPR018062">
    <property type="entry name" value="HTH_AraC-typ_CS"/>
</dbReference>
<dbReference type="SMART" id="SM00342">
    <property type="entry name" value="HTH_ARAC"/>
    <property type="match status" value="1"/>
</dbReference>
<dbReference type="PROSITE" id="PS00041">
    <property type="entry name" value="HTH_ARAC_FAMILY_1"/>
    <property type="match status" value="1"/>
</dbReference>
<evidence type="ECO:0000256" key="1">
    <source>
        <dbReference type="ARBA" id="ARBA00023015"/>
    </source>
</evidence>
<keyword evidence="2" id="KW-0238">DNA-binding</keyword>
<evidence type="ECO:0000256" key="3">
    <source>
        <dbReference type="ARBA" id="ARBA00023159"/>
    </source>
</evidence>
<feature type="domain" description="HTH araC/xylS-type" evidence="5">
    <location>
        <begin position="163"/>
        <end position="261"/>
    </location>
</feature>
<organism evidence="6 7">
    <name type="scientific">Paenibacillus solisilvae</name>
    <dbReference type="NCBI Taxonomy" id="2486751"/>
    <lineage>
        <taxon>Bacteria</taxon>
        <taxon>Bacillati</taxon>
        <taxon>Bacillota</taxon>
        <taxon>Bacilli</taxon>
        <taxon>Bacillales</taxon>
        <taxon>Paenibacillaceae</taxon>
        <taxon>Paenibacillus</taxon>
    </lineage>
</organism>
<sequence>MTHFHEPELRYHVYVKDAEHFQKTHDTYDHWALFIVEDGGFDYRMGDQSGRAVKGDMVLCPPDMTFYRHTTGLSFHLMGFQWTSLSSLDELGLSDFPITGKVRLLNNKRLESTLSLFRDANELNMSLVLDYKNHLLRDLIYILQIEKFNQRMPPLISEDPTLQRALYMLQQQAEFGIPLKTIAAAAGLSQVQLTRLFKHEFRITPSAYAANLRMDKVKLLLVHSSLTLAQIAEHCGFTDEHHLSKSFKKLFAINPSAYRKTHKV</sequence>
<evidence type="ECO:0000259" key="5">
    <source>
        <dbReference type="PROSITE" id="PS01124"/>
    </source>
</evidence>
<dbReference type="RefSeq" id="WP_379188724.1">
    <property type="nucleotide sequence ID" value="NZ_JBHSOW010000046.1"/>
</dbReference>
<keyword evidence="3" id="KW-0010">Activator</keyword>
<dbReference type="InterPro" id="IPR018060">
    <property type="entry name" value="HTH_AraC"/>
</dbReference>
<comment type="caution">
    <text evidence="6">The sequence shown here is derived from an EMBL/GenBank/DDBJ whole genome shotgun (WGS) entry which is preliminary data.</text>
</comment>
<dbReference type="PROSITE" id="PS01124">
    <property type="entry name" value="HTH_ARAC_FAMILY_2"/>
    <property type="match status" value="1"/>
</dbReference>
<name>A0ABW0VZH1_9BACL</name>
<reference evidence="7" key="1">
    <citation type="journal article" date="2019" name="Int. J. Syst. Evol. Microbiol.">
        <title>The Global Catalogue of Microorganisms (GCM) 10K type strain sequencing project: providing services to taxonomists for standard genome sequencing and annotation.</title>
        <authorList>
            <consortium name="The Broad Institute Genomics Platform"/>
            <consortium name="The Broad Institute Genome Sequencing Center for Infectious Disease"/>
            <person name="Wu L."/>
            <person name="Ma J."/>
        </authorList>
    </citation>
    <scope>NUCLEOTIDE SEQUENCE [LARGE SCALE GENOMIC DNA]</scope>
    <source>
        <strain evidence="7">CGMCC 1.3240</strain>
    </source>
</reference>
<dbReference type="Proteomes" id="UP001596047">
    <property type="component" value="Unassembled WGS sequence"/>
</dbReference>
<keyword evidence="7" id="KW-1185">Reference proteome</keyword>
<dbReference type="InterPro" id="IPR050204">
    <property type="entry name" value="AraC_XylS_family_regulators"/>
</dbReference>
<dbReference type="PANTHER" id="PTHR46796">
    <property type="entry name" value="HTH-TYPE TRANSCRIPTIONAL ACTIVATOR RHAS-RELATED"/>
    <property type="match status" value="1"/>
</dbReference>
<dbReference type="InterPro" id="IPR009057">
    <property type="entry name" value="Homeodomain-like_sf"/>
</dbReference>
<evidence type="ECO:0000313" key="7">
    <source>
        <dbReference type="Proteomes" id="UP001596047"/>
    </source>
</evidence>
<keyword evidence="4" id="KW-0804">Transcription</keyword>
<evidence type="ECO:0000256" key="4">
    <source>
        <dbReference type="ARBA" id="ARBA00023163"/>
    </source>
</evidence>